<sequence>MALTFFQMKILRLNPINNLYRNVIFTNFPSVLCHPSCGIKHSIIDKLGLPPKPKKPPTAFLKFLKQIRPSIVQENPKLKAADVAKIGSKKWETIDPKLKTELEAEFKQQMKEFFSAMQKYETQLSPKQLNDIKEAKLHEAELKQRKLHKQKIKTLNRPKRPAPTFLKYMQERQSERGDIPVLEWQKKLGRDWENLSPEKKQKYEEQAKKESEQYFKDLKVWEQKMIDLGHLDMVRTESLLSKPPSKK</sequence>
<accession>A0A1B6DBC7</accession>
<dbReference type="InterPro" id="IPR036910">
    <property type="entry name" value="HMG_box_dom_sf"/>
</dbReference>
<feature type="DNA-binding region" description="HMG box" evidence="2">
    <location>
        <begin position="53"/>
        <end position="121"/>
    </location>
</feature>
<dbReference type="GO" id="GO:0006357">
    <property type="term" value="P:regulation of transcription by RNA polymerase II"/>
    <property type="evidence" value="ECO:0007669"/>
    <property type="project" value="TreeGrafter"/>
</dbReference>
<name>A0A1B6DBC7_9HEMI</name>
<dbReference type="PANTHER" id="PTHR48112:SF22">
    <property type="entry name" value="MITOCHONDRIAL TRANSCRIPTION FACTOR A, ISOFORM B"/>
    <property type="match status" value="1"/>
</dbReference>
<protein>
    <recommendedName>
        <fullName evidence="3">HMG box domain-containing protein</fullName>
    </recommendedName>
</protein>
<feature type="domain" description="HMG box" evidence="3">
    <location>
        <begin position="158"/>
        <end position="222"/>
    </location>
</feature>
<evidence type="ECO:0000313" key="5">
    <source>
        <dbReference type="EMBL" id="JAS22905.1"/>
    </source>
</evidence>
<dbReference type="EMBL" id="GEDC01018233">
    <property type="protein sequence ID" value="JAS19065.1"/>
    <property type="molecule type" value="Transcribed_RNA"/>
</dbReference>
<dbReference type="InterPro" id="IPR050342">
    <property type="entry name" value="HMGB"/>
</dbReference>
<reference evidence="5" key="1">
    <citation type="submission" date="2015-12" db="EMBL/GenBank/DDBJ databases">
        <title>De novo transcriptome assembly of four potential Pierce s Disease insect vectors from Arizona vineyards.</title>
        <authorList>
            <person name="Tassone E.E."/>
        </authorList>
    </citation>
    <scope>NUCLEOTIDE SEQUENCE</scope>
</reference>
<evidence type="ECO:0000256" key="1">
    <source>
        <dbReference type="ARBA" id="ARBA00023125"/>
    </source>
</evidence>
<dbReference type="SMART" id="SM00398">
    <property type="entry name" value="HMG"/>
    <property type="match status" value="2"/>
</dbReference>
<dbReference type="SUPFAM" id="SSF47095">
    <property type="entry name" value="HMG-box"/>
    <property type="match status" value="2"/>
</dbReference>
<dbReference type="PROSITE" id="PS50118">
    <property type="entry name" value="HMG_BOX_2"/>
    <property type="match status" value="2"/>
</dbReference>
<evidence type="ECO:0000259" key="3">
    <source>
        <dbReference type="PROSITE" id="PS50118"/>
    </source>
</evidence>
<organism evidence="5">
    <name type="scientific">Clastoptera arizonana</name>
    <name type="common">Arizona spittle bug</name>
    <dbReference type="NCBI Taxonomy" id="38151"/>
    <lineage>
        <taxon>Eukaryota</taxon>
        <taxon>Metazoa</taxon>
        <taxon>Ecdysozoa</taxon>
        <taxon>Arthropoda</taxon>
        <taxon>Hexapoda</taxon>
        <taxon>Insecta</taxon>
        <taxon>Pterygota</taxon>
        <taxon>Neoptera</taxon>
        <taxon>Paraneoptera</taxon>
        <taxon>Hemiptera</taxon>
        <taxon>Auchenorrhyncha</taxon>
        <taxon>Cercopoidea</taxon>
        <taxon>Clastopteridae</taxon>
        <taxon>Clastoptera</taxon>
    </lineage>
</organism>
<dbReference type="AlphaFoldDB" id="A0A1B6DBC7"/>
<gene>
    <name evidence="4" type="ORF">g.24841</name>
    <name evidence="5" type="ORF">g.24842</name>
</gene>
<keyword evidence="2" id="KW-0539">Nucleus</keyword>
<dbReference type="PANTHER" id="PTHR48112">
    <property type="entry name" value="HIGH MOBILITY GROUP PROTEIN DSP1"/>
    <property type="match status" value="1"/>
</dbReference>
<evidence type="ECO:0000313" key="4">
    <source>
        <dbReference type="EMBL" id="JAS19065.1"/>
    </source>
</evidence>
<dbReference type="GO" id="GO:0003677">
    <property type="term" value="F:DNA binding"/>
    <property type="evidence" value="ECO:0007669"/>
    <property type="project" value="UniProtKB-UniRule"/>
</dbReference>
<dbReference type="EMBL" id="GEDC01014393">
    <property type="protein sequence ID" value="JAS22905.1"/>
    <property type="molecule type" value="Transcribed_RNA"/>
</dbReference>
<feature type="domain" description="HMG box" evidence="3">
    <location>
        <begin position="53"/>
        <end position="121"/>
    </location>
</feature>
<dbReference type="GO" id="GO:0005634">
    <property type="term" value="C:nucleus"/>
    <property type="evidence" value="ECO:0007669"/>
    <property type="project" value="UniProtKB-UniRule"/>
</dbReference>
<dbReference type="InterPro" id="IPR009071">
    <property type="entry name" value="HMG_box_dom"/>
</dbReference>
<dbReference type="Gene3D" id="1.10.30.10">
    <property type="entry name" value="High mobility group box domain"/>
    <property type="match status" value="2"/>
</dbReference>
<evidence type="ECO:0000256" key="2">
    <source>
        <dbReference type="PROSITE-ProRule" id="PRU00267"/>
    </source>
</evidence>
<feature type="DNA-binding region" description="HMG box" evidence="2">
    <location>
        <begin position="158"/>
        <end position="222"/>
    </location>
</feature>
<keyword evidence="1 2" id="KW-0238">DNA-binding</keyword>
<proteinExistence type="predicted"/>
<dbReference type="Pfam" id="PF00505">
    <property type="entry name" value="HMG_box"/>
    <property type="match status" value="2"/>
</dbReference>